<dbReference type="Pfam" id="PF06776">
    <property type="entry name" value="IalB"/>
    <property type="match status" value="1"/>
</dbReference>
<dbReference type="InterPro" id="IPR038696">
    <property type="entry name" value="IalB_sf"/>
</dbReference>
<evidence type="ECO:0000256" key="1">
    <source>
        <dbReference type="SAM" id="SignalP"/>
    </source>
</evidence>
<feature type="chain" id="PRO_5045509775" evidence="1">
    <location>
        <begin position="22"/>
        <end position="172"/>
    </location>
</feature>
<organism evidence="2 3">
    <name type="scientific">Pseudovibrio ascidiaceicola</name>
    <dbReference type="NCBI Taxonomy" id="285279"/>
    <lineage>
        <taxon>Bacteria</taxon>
        <taxon>Pseudomonadati</taxon>
        <taxon>Pseudomonadota</taxon>
        <taxon>Alphaproteobacteria</taxon>
        <taxon>Hyphomicrobiales</taxon>
        <taxon>Stappiaceae</taxon>
        <taxon>Pseudovibrio</taxon>
    </lineage>
</organism>
<comment type="caution">
    <text evidence="2">The sequence shown here is derived from an EMBL/GenBank/DDBJ whole genome shotgun (WGS) entry which is preliminary data.</text>
</comment>
<dbReference type="EMBL" id="FOSK01000035">
    <property type="protein sequence ID" value="SFL26441.1"/>
    <property type="molecule type" value="Genomic_DNA"/>
</dbReference>
<gene>
    <name evidence="2" type="ORF">SAMN04488518_1351</name>
</gene>
<name>A0A1I4GBB1_9HYPH</name>
<accession>A0A1I4GBB1</accession>
<keyword evidence="3" id="KW-1185">Reference proteome</keyword>
<keyword evidence="1" id="KW-0732">Signal</keyword>
<evidence type="ECO:0000313" key="3">
    <source>
        <dbReference type="Proteomes" id="UP000199598"/>
    </source>
</evidence>
<dbReference type="InterPro" id="IPR010642">
    <property type="entry name" value="Invasion_prot_B"/>
</dbReference>
<protein>
    <submittedName>
        <fullName evidence="2">Invasion protein IalB, involved in pathogenesis</fullName>
    </submittedName>
</protein>
<dbReference type="RefSeq" id="WP_093524404.1">
    <property type="nucleotide sequence ID" value="NZ_FOSK01000035.1"/>
</dbReference>
<proteinExistence type="predicted"/>
<evidence type="ECO:0000313" key="2">
    <source>
        <dbReference type="EMBL" id="SFL26441.1"/>
    </source>
</evidence>
<reference evidence="2 3" key="1">
    <citation type="submission" date="2016-10" db="EMBL/GenBank/DDBJ databases">
        <authorList>
            <person name="Varghese N."/>
            <person name="Submissions S."/>
        </authorList>
    </citation>
    <scope>NUCLEOTIDE SEQUENCE [LARGE SCALE GENOMIC DNA]</scope>
    <source>
        <strain evidence="2 3">DSM 16392</strain>
    </source>
</reference>
<feature type="signal peptide" evidence="1">
    <location>
        <begin position="1"/>
        <end position="21"/>
    </location>
</feature>
<dbReference type="Gene3D" id="2.60.40.1880">
    <property type="entry name" value="Invasion associated locus B (IalB) protein"/>
    <property type="match status" value="1"/>
</dbReference>
<sequence length="172" mass="18327">MNKILSGLLAFGLLSAPPSQAQELPSSQVETYKDWTLRCVPVEGKQTCQMMQELSSRQSGQRVLAFVIDKQVGRAPVTGTLILPFGLELDAGVSAKIDEQAAFERLAFSTCLPAGCLAPVELSDALTEQLKTGQNLTLTLKSISSQQPVSIELSLSGFSAAFARLNALSNPS</sequence>
<dbReference type="Proteomes" id="UP000199598">
    <property type="component" value="Unassembled WGS sequence"/>
</dbReference>